<keyword evidence="1" id="KW-1133">Transmembrane helix</keyword>
<comment type="caution">
    <text evidence="2">The sequence shown here is derived from an EMBL/GenBank/DDBJ whole genome shotgun (WGS) entry which is preliminary data.</text>
</comment>
<dbReference type="EMBL" id="JAVDYB010000001">
    <property type="protein sequence ID" value="MDR7277672.1"/>
    <property type="molecule type" value="Genomic_DNA"/>
</dbReference>
<evidence type="ECO:0000313" key="3">
    <source>
        <dbReference type="Proteomes" id="UP001183643"/>
    </source>
</evidence>
<gene>
    <name evidence="2" type="ORF">J2S41_004450</name>
</gene>
<evidence type="ECO:0000313" key="2">
    <source>
        <dbReference type="EMBL" id="MDR7277672.1"/>
    </source>
</evidence>
<keyword evidence="1" id="KW-0472">Membrane</keyword>
<keyword evidence="3" id="KW-1185">Reference proteome</keyword>
<organism evidence="2 3">
    <name type="scientific">Catenuloplanes atrovinosus</name>
    <dbReference type="NCBI Taxonomy" id="137266"/>
    <lineage>
        <taxon>Bacteria</taxon>
        <taxon>Bacillati</taxon>
        <taxon>Actinomycetota</taxon>
        <taxon>Actinomycetes</taxon>
        <taxon>Micromonosporales</taxon>
        <taxon>Micromonosporaceae</taxon>
        <taxon>Catenuloplanes</taxon>
    </lineage>
</organism>
<sequence length="120" mass="12417">MLTAPMAAWLTTMASPIAGPLVAPEPTGTPGTGFDWDRINPNPAGVPRVDLFYTLINAGLWLGVAACAAGGTGAIIMMALGPVFGSHAADNRGRTWLLRVCGLLFLVGSFVSVGAMLYQL</sequence>
<reference evidence="2" key="1">
    <citation type="submission" date="2023-07" db="EMBL/GenBank/DDBJ databases">
        <title>Sequencing the genomes of 1000 actinobacteria strains.</title>
        <authorList>
            <person name="Klenk H.-P."/>
        </authorList>
    </citation>
    <scope>NUCLEOTIDE SEQUENCE</scope>
    <source>
        <strain evidence="2">DSM 44707</strain>
    </source>
</reference>
<feature type="transmembrane region" description="Helical" evidence="1">
    <location>
        <begin position="96"/>
        <end position="118"/>
    </location>
</feature>
<keyword evidence="1" id="KW-0812">Transmembrane</keyword>
<protein>
    <submittedName>
        <fullName evidence="2">Uncharacterized protein</fullName>
    </submittedName>
</protein>
<dbReference type="AlphaFoldDB" id="A0AAE3YR20"/>
<evidence type="ECO:0000256" key="1">
    <source>
        <dbReference type="SAM" id="Phobius"/>
    </source>
</evidence>
<name>A0AAE3YR20_9ACTN</name>
<proteinExistence type="predicted"/>
<feature type="transmembrane region" description="Helical" evidence="1">
    <location>
        <begin position="60"/>
        <end position="84"/>
    </location>
</feature>
<accession>A0AAE3YR20</accession>
<dbReference type="RefSeq" id="WP_310370108.1">
    <property type="nucleotide sequence ID" value="NZ_JAVDYB010000001.1"/>
</dbReference>
<dbReference type="Proteomes" id="UP001183643">
    <property type="component" value="Unassembled WGS sequence"/>
</dbReference>